<dbReference type="Pfam" id="PF00755">
    <property type="entry name" value="Carn_acyltransf"/>
    <property type="match status" value="1"/>
</dbReference>
<dbReference type="InterPro" id="IPR023213">
    <property type="entry name" value="CAT-like_dom_sf"/>
</dbReference>
<evidence type="ECO:0000256" key="4">
    <source>
        <dbReference type="PIRSR" id="PIRSR600542-1"/>
    </source>
</evidence>
<dbReference type="GO" id="GO:0004092">
    <property type="term" value="F:carnitine O-acetyltransferase activity"/>
    <property type="evidence" value="ECO:0007669"/>
    <property type="project" value="TreeGrafter"/>
</dbReference>
<dbReference type="Proteomes" id="UP000504630">
    <property type="component" value="Unplaced"/>
</dbReference>
<gene>
    <name evidence="7" type="primary">LOC115006071</name>
</gene>
<evidence type="ECO:0000259" key="5">
    <source>
        <dbReference type="Pfam" id="PF00755"/>
    </source>
</evidence>
<keyword evidence="3" id="KW-0012">Acyltransferase</keyword>
<dbReference type="GO" id="GO:0019254">
    <property type="term" value="P:carnitine metabolic process, CoA-linked"/>
    <property type="evidence" value="ECO:0007669"/>
    <property type="project" value="TreeGrafter"/>
</dbReference>
<dbReference type="FunFam" id="3.30.559.70:FF:000002">
    <property type="entry name" value="Carnitine O-acetyltransferase"/>
    <property type="match status" value="1"/>
</dbReference>
<sequence length="627" mass="71082">MLRVYSRALVKVVMGKPWHLVKPVSVVAGRNLSQQKGLPRLPVPPLQQSCELYLHFLEPILELDELQRATELVEEFQKAGGVGERLQRDLERVASNTDNWLTEHWMKILYLDCRKPVVNNSNNGILFPRMDFRDTQEYLRCAARLIAAALEFNTMIWSEILPVKYMKGKPLCMKQYKQVMSSCRIPGLKTDSLLFSTGKHITVVHNFQFFVLEVYNSDGTLLTIDQLCVQLERIYNSSLQTDMEPFGILTTENRDNWSKSYMNLIKDETNKASVSAIQSSIFNLCLDGAMPPLSEEMYPSNALHQILHGGGSQWNSGNRWFDKGMQLIIREDGISGSNFSHVVADGIVAMEVGDYVAAYLKKPQVMQSSMEPLPVPRKLHFNITPEIKKDIEEAKQNMDILTQDLDLKTSVFDHFGRNFLKAQKMSSDVFLQLAIQLAYYRTYQRLCPTMEPATLRMFRLGRLCSINSNSPASAAFVKAFDDNKIQNSEKVNLLKKAMEAQRWHTNMAINGQSIETHWHGLIMMAIQENISMPDIFTDTSYTKAFDYGISTSQVTSKNGCLPCCGPDEPGLIDILYSVMDNHVDLEVSSFKSSNTCKESNSDAMIRGMEDALYDMRTMLVQSSGAKL</sequence>
<evidence type="ECO:0000313" key="7">
    <source>
        <dbReference type="RefSeq" id="XP_029283966.1"/>
    </source>
</evidence>
<dbReference type="InParanoid" id="A0A6J2PF97"/>
<comment type="similarity">
    <text evidence="1">Belongs to the carnitine/choline acetyltransferase family.</text>
</comment>
<dbReference type="Gene3D" id="3.30.559.10">
    <property type="entry name" value="Chloramphenicol acetyltransferase-like domain"/>
    <property type="match status" value="1"/>
</dbReference>
<feature type="domain" description="Choline/carnitine acyltransferase" evidence="5">
    <location>
        <begin position="41"/>
        <end position="604"/>
    </location>
</feature>
<proteinExistence type="inferred from homology"/>
<keyword evidence="6" id="KW-1185">Reference proteome</keyword>
<dbReference type="KEGG" id="cgob:115006071"/>
<feature type="active site" description="Proton acceptor" evidence="4">
    <location>
        <position position="341"/>
    </location>
</feature>
<accession>A0A6J2PF97</accession>
<dbReference type="InterPro" id="IPR000542">
    <property type="entry name" value="Carn_acyl_trans"/>
</dbReference>
<dbReference type="PANTHER" id="PTHR22589:SF50">
    <property type="entry name" value="CARNITINE O-ACETYLTRANSFERASE"/>
    <property type="match status" value="1"/>
</dbReference>
<dbReference type="OrthoDB" id="240216at2759"/>
<evidence type="ECO:0000256" key="3">
    <source>
        <dbReference type="ARBA" id="ARBA00023315"/>
    </source>
</evidence>
<protein>
    <submittedName>
        <fullName evidence="7">Carnitine O-acetyltransferase-like</fullName>
    </submittedName>
</protein>
<reference evidence="7" key="1">
    <citation type="submission" date="2025-08" db="UniProtKB">
        <authorList>
            <consortium name="RefSeq"/>
        </authorList>
    </citation>
    <scope>IDENTIFICATION</scope>
</reference>
<dbReference type="RefSeq" id="XP_029283966.1">
    <property type="nucleotide sequence ID" value="XM_029428106.1"/>
</dbReference>
<organism evidence="6 7">
    <name type="scientific">Cottoperca gobio</name>
    <name type="common">Frogmouth</name>
    <name type="synonym">Aphritis gobio</name>
    <dbReference type="NCBI Taxonomy" id="56716"/>
    <lineage>
        <taxon>Eukaryota</taxon>
        <taxon>Metazoa</taxon>
        <taxon>Chordata</taxon>
        <taxon>Craniata</taxon>
        <taxon>Vertebrata</taxon>
        <taxon>Euteleostomi</taxon>
        <taxon>Actinopterygii</taxon>
        <taxon>Neopterygii</taxon>
        <taxon>Teleostei</taxon>
        <taxon>Neoteleostei</taxon>
        <taxon>Acanthomorphata</taxon>
        <taxon>Eupercaria</taxon>
        <taxon>Perciformes</taxon>
        <taxon>Notothenioidei</taxon>
        <taxon>Bovichtidae</taxon>
        <taxon>Cottoperca</taxon>
    </lineage>
</organism>
<dbReference type="Gene3D" id="3.30.559.70">
    <property type="entry name" value="Choline/Carnitine o-acyltransferase, domain 2"/>
    <property type="match status" value="1"/>
</dbReference>
<dbReference type="InterPro" id="IPR039551">
    <property type="entry name" value="Cho/carn_acyl_trans"/>
</dbReference>
<dbReference type="GO" id="GO:0005777">
    <property type="term" value="C:peroxisome"/>
    <property type="evidence" value="ECO:0007669"/>
    <property type="project" value="TreeGrafter"/>
</dbReference>
<dbReference type="PANTHER" id="PTHR22589">
    <property type="entry name" value="CARNITINE O-ACYLTRANSFERASE"/>
    <property type="match status" value="1"/>
</dbReference>
<dbReference type="AlphaFoldDB" id="A0A6J2PF97"/>
<dbReference type="GeneID" id="115006071"/>
<evidence type="ECO:0000256" key="2">
    <source>
        <dbReference type="ARBA" id="ARBA00022679"/>
    </source>
</evidence>
<keyword evidence="2" id="KW-0808">Transferase</keyword>
<dbReference type="InterPro" id="IPR042231">
    <property type="entry name" value="Cho/carn_acyl_trans_2"/>
</dbReference>
<evidence type="ECO:0000256" key="1">
    <source>
        <dbReference type="ARBA" id="ARBA00005232"/>
    </source>
</evidence>
<evidence type="ECO:0000313" key="6">
    <source>
        <dbReference type="Proteomes" id="UP000504630"/>
    </source>
</evidence>
<name>A0A6J2PF97_COTGO</name>
<dbReference type="SUPFAM" id="SSF52777">
    <property type="entry name" value="CoA-dependent acyltransferases"/>
    <property type="match status" value="2"/>
</dbReference>